<keyword evidence="2" id="KW-1185">Reference proteome</keyword>
<organism evidence="1 2">
    <name type="scientific">Pseudomonas imrae</name>
    <dbReference type="NCBI Taxonomy" id="2992837"/>
    <lineage>
        <taxon>Bacteria</taxon>
        <taxon>Pseudomonadati</taxon>
        <taxon>Pseudomonadota</taxon>
        <taxon>Gammaproteobacteria</taxon>
        <taxon>Pseudomonadales</taxon>
        <taxon>Pseudomonadaceae</taxon>
        <taxon>Pseudomonas</taxon>
    </lineage>
</organism>
<evidence type="ECO:0000313" key="1">
    <source>
        <dbReference type="EMBL" id="MFO2480446.1"/>
    </source>
</evidence>
<protein>
    <submittedName>
        <fullName evidence="1">NEL-type E3 ubiquitin ligase domain-containing protein</fullName>
    </submittedName>
</protein>
<dbReference type="EMBL" id="JAPEQY010000025">
    <property type="protein sequence ID" value="MFO2480446.1"/>
    <property type="molecule type" value="Genomic_DNA"/>
</dbReference>
<name>A0ACC7PJH4_9PSED</name>
<sequence length="1704" mass="192646">MPELPPAPTPTIDKGPHYALIQQIAPQWLTSAAVPRMHALYAAGLNKAPWYDSAGTSDHLALKAANAEGWRTQNTVDQRLRDVKDIYAFAKPLLEDAIRDQYKLDLNVQETFLQLYISKKLPWYAFDFSNGVTSRVVSLLDAALHNFAHSETFEKGSSYISKPDYLGQYIVLHHDHKMPIEAFKTLCRELDLGKRYQQHLNDYLLSENPVARSLLQVQVTASQKAALKAAAHMARIRTDAQGYYDLSESGHRALMRILDGDPGGLQYYQMSLLEAPLTGVLLIAADLEKATRVSRLIAYIPHDPESPVKEYASSQDFMRDLIRKLRANAVLPSSQPVPKQTYRQFFSQFVGHDKRGHFFAELEQRLCTVKWHKKDPLDAGPTWQEVAVNNPRLQISAQKIHGNLWEQRYQAYLNKILNDARTIAVSTADADSDARWAWWANFTKILSDILNIALLVAAPFVPGLGELMLAYTAYQLASEVIEGVVDLTLGQFEEATQHIVGVVTDVVQLLAMAGGGVVTNRVLFKPSPFVNDMLAVKVNDKPRLWNPDLSPYADKNLRLASDSTPNERGLHDHQQKKVLPLDNQHYMVDHDVQSDTYRVKHPSRPGAYSPLLEHNGKGTWVHEGEVPRSWDDEKLRNRLGSPTHGFTVDQVEQACTLSGTRPNALRKMYLDLTPPPPLLADSLKRMKFYDRAASLPDKVRAGQPIDESFNWSAQISSELENWPSDKAIQVFDNPDLTGEPMTYGARNADAAHSLKISLQDLNDGKLPEQLNHFLTDAELRAMLPAPLPPTAQGRTEALRNQLADRLAQEKVAIFNHLYSTSEVLDTAPAKLLRERFPQLPAELVNELMLRASSDEVAIMTNEQHIPLRLKNLATALENETIASHAFEGFYNDDLITPDTERMALNLLRQQTNTYNDLSISVRDHSPSGKLRCQAGPTDAGMQKFLLRKANGRYEIYAPKSTSPAVQYDFFEALLRVIPDNRVDYVPGQGRVFKIWLRDLAVEPTVRRAALEEPTLRQTDERITQALLRKPMWTTFRRVLRLEAPSDHARVSAVFPSMTTSRVEDFVQTLKTLENGPAILTGLEAERKNLLQDLSDWKKKPTLSQRYSMLAADEQLMRKRIIDELKLCWENRSWGQLTTDGLVPQGAVLDLSEMVLGRYVRSLGHLRSNFDHVTNLIARDTRLSYRDLDFLENFPKVRKLNLSHNEIDRLPKVMTALPELTNLDISANPINWDSEDLKVLYQYKDLRSLKLGDNPLLRVAPDVRRLPHLNQMVLRRTSLDQWPAGIELPRERDLELDLLNTQIKTVPEYPEGSPGARVVGRSWLDRTQLDATDGLRFADYRRASGIDPDRIIPPGSPEEIEFWLEGFKPELQDGLQELWDDLKKERGSAGFFDMIRLLRPPETVQTAADIRLYHLGANDLRGRVWEMLKAIDLDSDLRQEVFMNSSDPANCVDAGANIFNSMGVKIMLAEINADKSVAGLAERQGKLARLAKQKWRLDTLNEHISKEVKRRLDLVAAGEGEQFGEGGVDETEVYLAYQTALKQRLDLPWMSEHMAYRDTAQVTQAQLDSAFLAVNEAEANNGLVDGMLKNIDFWRDYLESTYTEQFERAHSARETAASELEDVLEAHEEWVASDTSPERKTQLRAQMSAQIEHLNHLGAAISEDSVLVDQPMSDATRNALYHAVEQSYLEMARNLTNQALATPQL</sequence>
<accession>A0ACC7PJH4</accession>
<evidence type="ECO:0000313" key="2">
    <source>
        <dbReference type="Proteomes" id="UP001637618"/>
    </source>
</evidence>
<reference evidence="1" key="1">
    <citation type="submission" date="2022-11" db="EMBL/GenBank/DDBJ databases">
        <title>Draft genome sequences of strains of Pseudomonas imrae sp. nov.</title>
        <authorList>
            <person name="Salva Serra F."/>
            <person name="Nimje P."/>
            <person name="Moore E.R.B."/>
            <person name="Marathe N.P."/>
        </authorList>
    </citation>
    <scope>NUCLEOTIDE SEQUENCE</scope>
    <source>
        <strain evidence="1">15FMM2</strain>
    </source>
</reference>
<proteinExistence type="predicted"/>
<dbReference type="Proteomes" id="UP001637618">
    <property type="component" value="Unassembled WGS sequence"/>
</dbReference>
<gene>
    <name evidence="1" type="ORF">OOJ96_23985</name>
</gene>
<comment type="caution">
    <text evidence="1">The sequence shown here is derived from an EMBL/GenBank/DDBJ whole genome shotgun (WGS) entry which is preliminary data.</text>
</comment>